<gene>
    <name evidence="3" type="ORF">BDW02DRAFT_500548</name>
</gene>
<dbReference type="Gene3D" id="3.30.160.60">
    <property type="entry name" value="Classic Zinc Finger"/>
    <property type="match status" value="1"/>
</dbReference>
<reference evidence="3" key="1">
    <citation type="submission" date="2020-01" db="EMBL/GenBank/DDBJ databases">
        <authorList>
            <consortium name="DOE Joint Genome Institute"/>
            <person name="Haridas S."/>
            <person name="Albert R."/>
            <person name="Binder M."/>
            <person name="Bloem J."/>
            <person name="Labutti K."/>
            <person name="Salamov A."/>
            <person name="Andreopoulos B."/>
            <person name="Baker S.E."/>
            <person name="Barry K."/>
            <person name="Bills G."/>
            <person name="Bluhm B.H."/>
            <person name="Cannon C."/>
            <person name="Castanera R."/>
            <person name="Culley D.E."/>
            <person name="Daum C."/>
            <person name="Ezra D."/>
            <person name="Gonzalez J.B."/>
            <person name="Henrissat B."/>
            <person name="Kuo A."/>
            <person name="Liang C."/>
            <person name="Lipzen A."/>
            <person name="Lutzoni F."/>
            <person name="Magnuson J."/>
            <person name="Mondo S."/>
            <person name="Nolan M."/>
            <person name="Ohm R."/>
            <person name="Pangilinan J."/>
            <person name="Park H.-J."/>
            <person name="Ramirez L."/>
            <person name="Alfaro M."/>
            <person name="Sun H."/>
            <person name="Tritt A."/>
            <person name="Yoshinaga Y."/>
            <person name="Zwiers L.-H."/>
            <person name="Turgeon B.G."/>
            <person name="Goodwin S.B."/>
            <person name="Spatafora J.W."/>
            <person name="Crous P.W."/>
            <person name="Grigoriev I.V."/>
        </authorList>
    </citation>
    <scope>NUCLEOTIDE SEQUENCE</scope>
    <source>
        <strain evidence="3">P77</strain>
    </source>
</reference>
<dbReference type="GO" id="GO:0008270">
    <property type="term" value="F:zinc ion binding"/>
    <property type="evidence" value="ECO:0007669"/>
    <property type="project" value="UniProtKB-KW"/>
</dbReference>
<keyword evidence="1" id="KW-0862">Zinc</keyword>
<organism evidence="3 4">
    <name type="scientific">Decorospora gaudefroyi</name>
    <dbReference type="NCBI Taxonomy" id="184978"/>
    <lineage>
        <taxon>Eukaryota</taxon>
        <taxon>Fungi</taxon>
        <taxon>Dikarya</taxon>
        <taxon>Ascomycota</taxon>
        <taxon>Pezizomycotina</taxon>
        <taxon>Dothideomycetes</taxon>
        <taxon>Pleosporomycetidae</taxon>
        <taxon>Pleosporales</taxon>
        <taxon>Pleosporineae</taxon>
        <taxon>Pleosporaceae</taxon>
        <taxon>Decorospora</taxon>
    </lineage>
</organism>
<accession>A0A6A5KCB4</accession>
<keyword evidence="1" id="KW-0479">Metal-binding</keyword>
<dbReference type="EMBL" id="ML975318">
    <property type="protein sequence ID" value="KAF1833446.1"/>
    <property type="molecule type" value="Genomic_DNA"/>
</dbReference>
<keyword evidence="1" id="KW-0863">Zinc-finger</keyword>
<proteinExistence type="predicted"/>
<name>A0A6A5KCB4_9PLEO</name>
<dbReference type="InterPro" id="IPR013087">
    <property type="entry name" value="Znf_C2H2_type"/>
</dbReference>
<feature type="domain" description="C2H2-type" evidence="2">
    <location>
        <begin position="5"/>
        <end position="36"/>
    </location>
</feature>
<dbReference type="PROSITE" id="PS50157">
    <property type="entry name" value="ZINC_FINGER_C2H2_2"/>
    <property type="match status" value="1"/>
</dbReference>
<evidence type="ECO:0000259" key="2">
    <source>
        <dbReference type="PROSITE" id="PS50157"/>
    </source>
</evidence>
<dbReference type="Proteomes" id="UP000800040">
    <property type="component" value="Unassembled WGS sequence"/>
</dbReference>
<keyword evidence="4" id="KW-1185">Reference proteome</keyword>
<dbReference type="AlphaFoldDB" id="A0A6A5KCB4"/>
<dbReference type="OrthoDB" id="2687452at2759"/>
<sequence length="83" mass="9707">MNGKFKCNRANCEHKTFNRPAELKRHHNTTHSVKKPEFWCPVSRCERSAHVRMKSFPRKDKLKDHVRLMHSEERHASGGVGSV</sequence>
<evidence type="ECO:0000313" key="4">
    <source>
        <dbReference type="Proteomes" id="UP000800040"/>
    </source>
</evidence>
<evidence type="ECO:0000256" key="1">
    <source>
        <dbReference type="PROSITE-ProRule" id="PRU00042"/>
    </source>
</evidence>
<evidence type="ECO:0000313" key="3">
    <source>
        <dbReference type="EMBL" id="KAF1833446.1"/>
    </source>
</evidence>
<protein>
    <recommendedName>
        <fullName evidence="2">C2H2-type domain-containing protein</fullName>
    </recommendedName>
</protein>